<evidence type="ECO:0000256" key="1">
    <source>
        <dbReference type="SAM" id="Phobius"/>
    </source>
</evidence>
<dbReference type="RefSeq" id="WP_157363286.1">
    <property type="nucleotide sequence ID" value="NZ_WOWS01000002.1"/>
</dbReference>
<reference evidence="2 3" key="1">
    <citation type="submission" date="2019-12" db="EMBL/GenBank/DDBJ databases">
        <authorList>
            <person name="Li J."/>
        </authorList>
    </citation>
    <scope>NUCLEOTIDE SEQUENCE [LARGE SCALE GENOMIC DNA]</scope>
    <source>
        <strain evidence="2 3">HL2-2</strain>
    </source>
</reference>
<protein>
    <submittedName>
        <fullName evidence="2">Uncharacterized protein</fullName>
    </submittedName>
</protein>
<evidence type="ECO:0000313" key="2">
    <source>
        <dbReference type="EMBL" id="MUU78401.1"/>
    </source>
</evidence>
<dbReference type="EMBL" id="WOWS01000002">
    <property type="protein sequence ID" value="MUU78401.1"/>
    <property type="molecule type" value="Genomic_DNA"/>
</dbReference>
<comment type="caution">
    <text evidence="2">The sequence shown here is derived from an EMBL/GenBank/DDBJ whole genome shotgun (WGS) entry which is preliminary data.</text>
</comment>
<gene>
    <name evidence="2" type="ORF">GN138_08100</name>
</gene>
<dbReference type="AlphaFoldDB" id="A0A6L6U7U5"/>
<dbReference type="Proteomes" id="UP000478208">
    <property type="component" value="Unassembled WGS sequence"/>
</dbReference>
<keyword evidence="1" id="KW-0472">Membrane</keyword>
<keyword evidence="1" id="KW-0812">Transmembrane</keyword>
<proteinExistence type="predicted"/>
<keyword evidence="1" id="KW-1133">Transmembrane helix</keyword>
<organism evidence="2 3">
    <name type="scientific">Winogradskyella endarachnes</name>
    <dbReference type="NCBI Taxonomy" id="2681965"/>
    <lineage>
        <taxon>Bacteria</taxon>
        <taxon>Pseudomonadati</taxon>
        <taxon>Bacteroidota</taxon>
        <taxon>Flavobacteriia</taxon>
        <taxon>Flavobacteriales</taxon>
        <taxon>Flavobacteriaceae</taxon>
        <taxon>Winogradskyella</taxon>
    </lineage>
</organism>
<feature type="transmembrane region" description="Helical" evidence="1">
    <location>
        <begin position="126"/>
        <end position="148"/>
    </location>
</feature>
<sequence>MKRVYSYILQLSPKVLAIYLIVCPLLALTFYVILFLIVSEHQSIYQANNKLSQVLFVIINMLFILVFLLWILWLKATTLSVDTTKLGIPIKWFNIVFGLFLFYLIYNLTYEPLYTFLSTSYDNYTWLLYGTRETINFIGLLILYPAICHYSARAISAKRYNSSATTSNSILNTILLICFPVCIPFFQKYFSPIQTKKSTLIKIYALGFGVLILLTIITFIGAITNSL</sequence>
<feature type="transmembrane region" description="Helical" evidence="1">
    <location>
        <begin position="86"/>
        <end position="106"/>
    </location>
</feature>
<feature type="transmembrane region" description="Helical" evidence="1">
    <location>
        <begin position="51"/>
        <end position="74"/>
    </location>
</feature>
<keyword evidence="3" id="KW-1185">Reference proteome</keyword>
<feature type="transmembrane region" description="Helical" evidence="1">
    <location>
        <begin position="169"/>
        <end position="187"/>
    </location>
</feature>
<evidence type="ECO:0000313" key="3">
    <source>
        <dbReference type="Proteomes" id="UP000478208"/>
    </source>
</evidence>
<feature type="transmembrane region" description="Helical" evidence="1">
    <location>
        <begin position="199"/>
        <end position="223"/>
    </location>
</feature>
<accession>A0A6L6U7U5</accession>
<feature type="transmembrane region" description="Helical" evidence="1">
    <location>
        <begin position="16"/>
        <end position="39"/>
    </location>
</feature>
<name>A0A6L6U7U5_9FLAO</name>